<dbReference type="KEGG" id="tbw:NCTC13354_00107"/>
<evidence type="ECO:0000256" key="1">
    <source>
        <dbReference type="ARBA" id="ARBA00001946"/>
    </source>
</evidence>
<dbReference type="Gene3D" id="3.40.50.10330">
    <property type="entry name" value="Probable inorganic polyphosphate/atp-NAD kinase, domain 1"/>
    <property type="match status" value="1"/>
</dbReference>
<evidence type="ECO:0000256" key="4">
    <source>
        <dbReference type="ARBA" id="ARBA00022741"/>
    </source>
</evidence>
<evidence type="ECO:0000256" key="6">
    <source>
        <dbReference type="ARBA" id="ARBA00022840"/>
    </source>
</evidence>
<keyword evidence="4" id="KW-0547">Nucleotide-binding</keyword>
<evidence type="ECO:0000313" key="11">
    <source>
        <dbReference type="Proteomes" id="UP000269542"/>
    </source>
</evidence>
<accession>A0A3S4WF13</accession>
<dbReference type="InterPro" id="IPR045540">
    <property type="entry name" value="YegS/DAGK_C"/>
</dbReference>
<dbReference type="SMART" id="SM00046">
    <property type="entry name" value="DAGKc"/>
    <property type="match status" value="1"/>
</dbReference>
<dbReference type="AlphaFoldDB" id="A0A3S4WF13"/>
<keyword evidence="6" id="KW-0067">ATP-binding</keyword>
<reference evidence="10 11" key="1">
    <citation type="submission" date="2018-12" db="EMBL/GenBank/DDBJ databases">
        <authorList>
            <consortium name="Pathogen Informatics"/>
        </authorList>
    </citation>
    <scope>NUCLEOTIDE SEQUENCE [LARGE SCALE GENOMIC DNA]</scope>
    <source>
        <strain evidence="10 11">NCTC13354</strain>
    </source>
</reference>
<evidence type="ECO:0000259" key="9">
    <source>
        <dbReference type="PROSITE" id="PS50146"/>
    </source>
</evidence>
<sequence>MKIAVALNPAAGKGRSLRYRDAIASALDLYPIEAEWISAPNRPGAMDAERLISRGIDALVVVGGDGLIHDAVNAIGDSHLPLGIIAAGSGNDIAREFGLPIHSVHDSMHQIAASLLTGRSRCVDVVDIQWSGGSERALAIVSVGIDADTNHRTNNLSWPKGNLRYVRGLVGSLLNYRPYGVQITMNGDTVAGSMTLLSIANTRYFGGGFCIAPQAVPDDGLLDVVVTPGFRYADIATRLSKLLIHKHTSDSQVHVYRTREIQVEHAPQHGAPLPVIMADGEEICPAPATIRVLPKALRLVL</sequence>
<dbReference type="Pfam" id="PF19279">
    <property type="entry name" value="YegS_C"/>
    <property type="match status" value="1"/>
</dbReference>
<evidence type="ECO:0000256" key="5">
    <source>
        <dbReference type="ARBA" id="ARBA00022777"/>
    </source>
</evidence>
<dbReference type="PANTHER" id="PTHR12358:SF106">
    <property type="entry name" value="LIPID KINASE YEGS"/>
    <property type="match status" value="1"/>
</dbReference>
<evidence type="ECO:0000256" key="7">
    <source>
        <dbReference type="ARBA" id="ARBA00023209"/>
    </source>
</evidence>
<keyword evidence="11" id="KW-1185">Reference proteome</keyword>
<dbReference type="SUPFAM" id="SSF111331">
    <property type="entry name" value="NAD kinase/diacylglycerol kinase-like"/>
    <property type="match status" value="1"/>
</dbReference>
<proteinExistence type="inferred from homology"/>
<dbReference type="InterPro" id="IPR001206">
    <property type="entry name" value="Diacylglycerol_kinase_cat_dom"/>
</dbReference>
<dbReference type="EC" id="2.7.1.107" evidence="10"/>
<gene>
    <name evidence="10" type="primary">dagK_1</name>
    <name evidence="10" type="ORF">NCTC13354_00107</name>
</gene>
<dbReference type="GO" id="GO:0008654">
    <property type="term" value="P:phospholipid biosynthetic process"/>
    <property type="evidence" value="ECO:0007669"/>
    <property type="project" value="UniProtKB-KW"/>
</dbReference>
<dbReference type="GO" id="GO:0005886">
    <property type="term" value="C:plasma membrane"/>
    <property type="evidence" value="ECO:0007669"/>
    <property type="project" value="TreeGrafter"/>
</dbReference>
<evidence type="ECO:0000256" key="3">
    <source>
        <dbReference type="ARBA" id="ARBA00022679"/>
    </source>
</evidence>
<dbReference type="GO" id="GO:0004143">
    <property type="term" value="F:ATP-dependent diacylglycerol kinase activity"/>
    <property type="evidence" value="ECO:0007669"/>
    <property type="project" value="UniProtKB-EC"/>
</dbReference>
<dbReference type="InterPro" id="IPR017438">
    <property type="entry name" value="ATP-NAD_kinase_N"/>
</dbReference>
<dbReference type="Proteomes" id="UP000269542">
    <property type="component" value="Chromosome"/>
</dbReference>
<evidence type="ECO:0000313" key="10">
    <source>
        <dbReference type="EMBL" id="VEI12429.1"/>
    </source>
</evidence>
<feature type="domain" description="DAGKc" evidence="9">
    <location>
        <begin position="1"/>
        <end position="131"/>
    </location>
</feature>
<dbReference type="Gene3D" id="2.60.200.40">
    <property type="match status" value="1"/>
</dbReference>
<dbReference type="GO" id="GO:0005524">
    <property type="term" value="F:ATP binding"/>
    <property type="evidence" value="ECO:0007669"/>
    <property type="project" value="UniProtKB-KW"/>
</dbReference>
<protein>
    <submittedName>
        <fullName evidence="10">Diacylglycerol kinase</fullName>
        <ecNumber evidence="10">2.7.1.107</ecNumber>
    </submittedName>
</protein>
<keyword evidence="8" id="KW-1208">Phospholipid metabolism</keyword>
<name>A0A3S4WF13_9ACTO</name>
<evidence type="ECO:0000256" key="8">
    <source>
        <dbReference type="ARBA" id="ARBA00023264"/>
    </source>
</evidence>
<keyword evidence="7" id="KW-0443">Lipid metabolism</keyword>
<evidence type="ECO:0000256" key="2">
    <source>
        <dbReference type="ARBA" id="ARBA00005983"/>
    </source>
</evidence>
<keyword evidence="7" id="KW-0594">Phospholipid biosynthesis</keyword>
<comment type="similarity">
    <text evidence="2">Belongs to the diacylglycerol/lipid kinase family.</text>
</comment>
<dbReference type="InterPro" id="IPR016064">
    <property type="entry name" value="NAD/diacylglycerol_kinase_sf"/>
</dbReference>
<dbReference type="PANTHER" id="PTHR12358">
    <property type="entry name" value="SPHINGOSINE KINASE"/>
    <property type="match status" value="1"/>
</dbReference>
<dbReference type="InterPro" id="IPR050187">
    <property type="entry name" value="Lipid_Phosphate_FormReg"/>
</dbReference>
<dbReference type="Pfam" id="PF00781">
    <property type="entry name" value="DAGK_cat"/>
    <property type="match status" value="1"/>
</dbReference>
<dbReference type="PROSITE" id="PS50146">
    <property type="entry name" value="DAGK"/>
    <property type="match status" value="1"/>
</dbReference>
<comment type="cofactor">
    <cofactor evidence="1">
        <name>Mg(2+)</name>
        <dbReference type="ChEBI" id="CHEBI:18420"/>
    </cofactor>
</comment>
<organism evidence="10 11">
    <name type="scientific">Trueperella bialowiezensis</name>
    <dbReference type="NCBI Taxonomy" id="312285"/>
    <lineage>
        <taxon>Bacteria</taxon>
        <taxon>Bacillati</taxon>
        <taxon>Actinomycetota</taxon>
        <taxon>Actinomycetes</taxon>
        <taxon>Actinomycetales</taxon>
        <taxon>Actinomycetaceae</taxon>
        <taxon>Trueperella</taxon>
    </lineage>
</organism>
<dbReference type="EMBL" id="LR134476">
    <property type="protein sequence ID" value="VEI12429.1"/>
    <property type="molecule type" value="Genomic_DNA"/>
</dbReference>
<dbReference type="OrthoDB" id="142078at2"/>
<keyword evidence="5 10" id="KW-0418">Kinase</keyword>
<keyword evidence="3 10" id="KW-0808">Transferase</keyword>
<dbReference type="RefSeq" id="WP_126415633.1">
    <property type="nucleotide sequence ID" value="NZ_LR134476.1"/>
</dbReference>
<keyword evidence="7" id="KW-0444">Lipid biosynthesis</keyword>